<protein>
    <submittedName>
        <fullName evidence="2">Uncharacterized protein</fullName>
    </submittedName>
</protein>
<dbReference type="EMBL" id="JASSZA010000020">
    <property type="protein sequence ID" value="KAK2086024.1"/>
    <property type="molecule type" value="Genomic_DNA"/>
</dbReference>
<feature type="region of interest" description="Disordered" evidence="1">
    <location>
        <begin position="32"/>
        <end position="55"/>
    </location>
</feature>
<feature type="non-terminal residue" evidence="2">
    <location>
        <position position="55"/>
    </location>
</feature>
<dbReference type="Proteomes" id="UP001266305">
    <property type="component" value="Unassembled WGS sequence"/>
</dbReference>
<reference evidence="2 3" key="1">
    <citation type="submission" date="2023-05" db="EMBL/GenBank/DDBJ databases">
        <title>B98-5 Cell Line De Novo Hybrid Assembly: An Optical Mapping Approach.</title>
        <authorList>
            <person name="Kananen K."/>
            <person name="Auerbach J.A."/>
            <person name="Kautto E."/>
            <person name="Blachly J.S."/>
        </authorList>
    </citation>
    <scope>NUCLEOTIDE SEQUENCE [LARGE SCALE GENOMIC DNA]</scope>
    <source>
        <strain evidence="2">B95-8</strain>
        <tissue evidence="2">Cell line</tissue>
    </source>
</reference>
<evidence type="ECO:0000313" key="3">
    <source>
        <dbReference type="Proteomes" id="UP001266305"/>
    </source>
</evidence>
<evidence type="ECO:0000256" key="1">
    <source>
        <dbReference type="SAM" id="MobiDB-lite"/>
    </source>
</evidence>
<gene>
    <name evidence="2" type="ORF">P7K49_035449</name>
</gene>
<sequence length="55" mass="6042">MPPVFLSQAESAEKKRTFFSGTVCSLLTAIDPLAKQSRQNRNTDPDNASDQVAQM</sequence>
<proteinExistence type="predicted"/>
<comment type="caution">
    <text evidence="2">The sequence shown here is derived from an EMBL/GenBank/DDBJ whole genome shotgun (WGS) entry which is preliminary data.</text>
</comment>
<name>A0ABQ9TMM1_SAGOE</name>
<keyword evidence="3" id="KW-1185">Reference proteome</keyword>
<evidence type="ECO:0000313" key="2">
    <source>
        <dbReference type="EMBL" id="KAK2086024.1"/>
    </source>
</evidence>
<organism evidence="2 3">
    <name type="scientific">Saguinus oedipus</name>
    <name type="common">Cotton-top tamarin</name>
    <name type="synonym">Oedipomidas oedipus</name>
    <dbReference type="NCBI Taxonomy" id="9490"/>
    <lineage>
        <taxon>Eukaryota</taxon>
        <taxon>Metazoa</taxon>
        <taxon>Chordata</taxon>
        <taxon>Craniata</taxon>
        <taxon>Vertebrata</taxon>
        <taxon>Euteleostomi</taxon>
        <taxon>Mammalia</taxon>
        <taxon>Eutheria</taxon>
        <taxon>Euarchontoglires</taxon>
        <taxon>Primates</taxon>
        <taxon>Haplorrhini</taxon>
        <taxon>Platyrrhini</taxon>
        <taxon>Cebidae</taxon>
        <taxon>Callitrichinae</taxon>
        <taxon>Saguinus</taxon>
    </lineage>
</organism>
<feature type="compositionally biased region" description="Polar residues" evidence="1">
    <location>
        <begin position="36"/>
        <end position="55"/>
    </location>
</feature>
<accession>A0ABQ9TMM1</accession>